<dbReference type="STRING" id="926559.JoomaDRAFT_0014"/>
<dbReference type="Proteomes" id="UP000004690">
    <property type="component" value="Unassembled WGS sequence"/>
</dbReference>
<name>I3C0D8_9FLAO</name>
<dbReference type="HOGENOM" id="CLU_1494345_0_0_10"/>
<evidence type="ECO:0000313" key="1">
    <source>
        <dbReference type="EMBL" id="EIJ37081.1"/>
    </source>
</evidence>
<evidence type="ECO:0000313" key="2">
    <source>
        <dbReference type="Proteomes" id="UP000004690"/>
    </source>
</evidence>
<sequence length="180" mass="20577">MQVQIVLNGNESTSFPINMSELEQVLQSCELGIGTSYKPIEIDDFIYIRNTFPEIKENTTIELSLKKEARENHLEIKLICVKVVNIGITFNQRKGINNDNWNKIFDCDQNNVLFSPDGILYVKPDPSEICRLKTKSPENSFLSYSILFSAEIKDPNHNELKKEYFFIIDPLIKVSSGVGI</sequence>
<dbReference type="OrthoDB" id="1441939at2"/>
<dbReference type="RefSeq" id="WP_008615698.1">
    <property type="nucleotide sequence ID" value="NZ_JH651380.1"/>
</dbReference>
<dbReference type="AlphaFoldDB" id="I3C0D8"/>
<proteinExistence type="predicted"/>
<protein>
    <submittedName>
        <fullName evidence="1">Uncharacterized protein</fullName>
    </submittedName>
</protein>
<dbReference type="eggNOG" id="ENOG50335NC">
    <property type="taxonomic scope" value="Bacteria"/>
</dbReference>
<keyword evidence="2" id="KW-1185">Reference proteome</keyword>
<organism evidence="1 2">
    <name type="scientific">Galbibacter orientalis DSM 19592</name>
    <dbReference type="NCBI Taxonomy" id="926559"/>
    <lineage>
        <taxon>Bacteria</taxon>
        <taxon>Pseudomonadati</taxon>
        <taxon>Bacteroidota</taxon>
        <taxon>Flavobacteriia</taxon>
        <taxon>Flavobacteriales</taxon>
        <taxon>Flavobacteriaceae</taxon>
        <taxon>Galbibacter</taxon>
    </lineage>
</organism>
<gene>
    <name evidence="1" type="ORF">JoomaDRAFT_0014</name>
</gene>
<dbReference type="EMBL" id="JH651380">
    <property type="protein sequence ID" value="EIJ37081.1"/>
    <property type="molecule type" value="Genomic_DNA"/>
</dbReference>
<reference evidence="1 2" key="1">
    <citation type="submission" date="2012-02" db="EMBL/GenBank/DDBJ databases">
        <title>Improved High-Quality Draft genome of Joostella marina DSM 19592.</title>
        <authorList>
            <consortium name="US DOE Joint Genome Institute (JGI-PGF)"/>
            <person name="Lucas S."/>
            <person name="Copeland A."/>
            <person name="Lapidus A."/>
            <person name="Bruce D."/>
            <person name="Goodwin L."/>
            <person name="Pitluck S."/>
            <person name="Peters L."/>
            <person name="Chertkov O."/>
            <person name="Ovchinnikova G."/>
            <person name="Kyrpides N."/>
            <person name="Mavromatis K."/>
            <person name="Detter J.C."/>
            <person name="Han C."/>
            <person name="Land M."/>
            <person name="Hauser L."/>
            <person name="Markowitz V."/>
            <person name="Cheng J.-F."/>
            <person name="Hugenholtz P."/>
            <person name="Woyke T."/>
            <person name="Wu D."/>
            <person name="Tindall B."/>
            <person name="Brambilla E."/>
            <person name="Klenk H.-P."/>
            <person name="Eisen J.A."/>
        </authorList>
    </citation>
    <scope>NUCLEOTIDE SEQUENCE [LARGE SCALE GENOMIC DNA]</scope>
    <source>
        <strain evidence="1 2">DSM 19592</strain>
    </source>
</reference>
<accession>I3C0D8</accession>